<accession>A0AAN9KMP1</accession>
<gene>
    <name evidence="1" type="ORF">RJT34_04005</name>
</gene>
<evidence type="ECO:0000313" key="1">
    <source>
        <dbReference type="EMBL" id="KAK7319286.1"/>
    </source>
</evidence>
<comment type="caution">
    <text evidence="1">The sequence shown here is derived from an EMBL/GenBank/DDBJ whole genome shotgun (WGS) entry which is preliminary data.</text>
</comment>
<proteinExistence type="predicted"/>
<dbReference type="Proteomes" id="UP001359559">
    <property type="component" value="Unassembled WGS sequence"/>
</dbReference>
<dbReference type="AlphaFoldDB" id="A0AAN9KMP1"/>
<keyword evidence="2" id="KW-1185">Reference proteome</keyword>
<dbReference type="EMBL" id="JAYKXN010000001">
    <property type="protein sequence ID" value="KAK7319286.1"/>
    <property type="molecule type" value="Genomic_DNA"/>
</dbReference>
<reference evidence="1 2" key="1">
    <citation type="submission" date="2024-01" db="EMBL/GenBank/DDBJ databases">
        <title>The genomes of 5 underutilized Papilionoideae crops provide insights into root nodulation and disease resistance.</title>
        <authorList>
            <person name="Yuan L."/>
        </authorList>
    </citation>
    <scope>NUCLEOTIDE SEQUENCE [LARGE SCALE GENOMIC DNA]</scope>
    <source>
        <strain evidence="1">LY-2023</strain>
        <tissue evidence="1">Leaf</tissue>
    </source>
</reference>
<organism evidence="1 2">
    <name type="scientific">Clitoria ternatea</name>
    <name type="common">Butterfly pea</name>
    <dbReference type="NCBI Taxonomy" id="43366"/>
    <lineage>
        <taxon>Eukaryota</taxon>
        <taxon>Viridiplantae</taxon>
        <taxon>Streptophyta</taxon>
        <taxon>Embryophyta</taxon>
        <taxon>Tracheophyta</taxon>
        <taxon>Spermatophyta</taxon>
        <taxon>Magnoliopsida</taxon>
        <taxon>eudicotyledons</taxon>
        <taxon>Gunneridae</taxon>
        <taxon>Pentapetalae</taxon>
        <taxon>rosids</taxon>
        <taxon>fabids</taxon>
        <taxon>Fabales</taxon>
        <taxon>Fabaceae</taxon>
        <taxon>Papilionoideae</taxon>
        <taxon>50 kb inversion clade</taxon>
        <taxon>NPAAA clade</taxon>
        <taxon>indigoferoid/millettioid clade</taxon>
        <taxon>Phaseoleae</taxon>
        <taxon>Clitoria</taxon>
    </lineage>
</organism>
<name>A0AAN9KMP1_CLITE</name>
<evidence type="ECO:0000313" key="2">
    <source>
        <dbReference type="Proteomes" id="UP001359559"/>
    </source>
</evidence>
<sequence length="99" mass="11536">MHAFKCSTTTTMTTTRHPTSCHTRDERKCIYNNHADPIQRLTSLLQPFKEKYFQSPNTSSPKFCVFHHSTSLIHSFFIFQFPSLFFTNPLGRVLGLSFF</sequence>
<protein>
    <submittedName>
        <fullName evidence="1">Uncharacterized protein</fullName>
    </submittedName>
</protein>